<organism evidence="2 3">
    <name type="scientific">Streblomastix strix</name>
    <dbReference type="NCBI Taxonomy" id="222440"/>
    <lineage>
        <taxon>Eukaryota</taxon>
        <taxon>Metamonada</taxon>
        <taxon>Preaxostyla</taxon>
        <taxon>Oxymonadida</taxon>
        <taxon>Streblomastigidae</taxon>
        <taxon>Streblomastix</taxon>
    </lineage>
</organism>
<proteinExistence type="predicted"/>
<keyword evidence="1" id="KW-0812">Transmembrane</keyword>
<name>A0A5J4UVS2_9EUKA</name>
<dbReference type="EMBL" id="SNRW01012006">
    <property type="protein sequence ID" value="KAA6374403.1"/>
    <property type="molecule type" value="Genomic_DNA"/>
</dbReference>
<keyword evidence="1" id="KW-1133">Transmembrane helix</keyword>
<evidence type="ECO:0000256" key="1">
    <source>
        <dbReference type="SAM" id="Phobius"/>
    </source>
</evidence>
<evidence type="ECO:0000313" key="2">
    <source>
        <dbReference type="EMBL" id="KAA6374403.1"/>
    </source>
</evidence>
<reference evidence="2 3" key="1">
    <citation type="submission" date="2019-03" db="EMBL/GenBank/DDBJ databases">
        <title>Single cell metagenomics reveals metabolic interactions within the superorganism composed of flagellate Streblomastix strix and complex community of Bacteroidetes bacteria on its surface.</title>
        <authorList>
            <person name="Treitli S.C."/>
            <person name="Kolisko M."/>
            <person name="Husnik F."/>
            <person name="Keeling P."/>
            <person name="Hampl V."/>
        </authorList>
    </citation>
    <scope>NUCLEOTIDE SEQUENCE [LARGE SCALE GENOMIC DNA]</scope>
    <source>
        <strain evidence="2">ST1C</strain>
    </source>
</reference>
<sequence length="236" mass="26856">MDLISADYDIQIKNESETVKEEEEVDVADKAKIQAEGVDTADVQDQDDEVVLDDVQVYQETDYFSILSLLDADYSYLSCFFFFFDSFSSLLVQILISLPNGPLNNLGGRLLLLEYYYYEEVDQEDDDQDEEDIDGVSGEGEGVCDVAYYDGIYQLFDQLIKQAIVIIFEIEVIIEIEFEQLAELIDYAITKELIRIIKISVIEFAFIIVFVIIVVFVIVIIIVIAAIAIVINLDND</sequence>
<gene>
    <name evidence="2" type="ORF">EZS28_030070</name>
</gene>
<dbReference type="AlphaFoldDB" id="A0A5J4UVS2"/>
<comment type="caution">
    <text evidence="2">The sequence shown here is derived from an EMBL/GenBank/DDBJ whole genome shotgun (WGS) entry which is preliminary data.</text>
</comment>
<accession>A0A5J4UVS2</accession>
<feature type="transmembrane region" description="Helical" evidence="1">
    <location>
        <begin position="204"/>
        <end position="231"/>
    </location>
</feature>
<dbReference type="Proteomes" id="UP000324800">
    <property type="component" value="Unassembled WGS sequence"/>
</dbReference>
<evidence type="ECO:0000313" key="3">
    <source>
        <dbReference type="Proteomes" id="UP000324800"/>
    </source>
</evidence>
<protein>
    <submittedName>
        <fullName evidence="2">Uncharacterized protein</fullName>
    </submittedName>
</protein>
<keyword evidence="1" id="KW-0472">Membrane</keyword>